<evidence type="ECO:0000313" key="9">
    <source>
        <dbReference type="EMBL" id="KHN74113.1"/>
    </source>
</evidence>
<dbReference type="PROSITE" id="PS52009">
    <property type="entry name" value="GH84"/>
    <property type="match status" value="1"/>
</dbReference>
<evidence type="ECO:0000259" key="8">
    <source>
        <dbReference type="PROSITE" id="PS52009"/>
    </source>
</evidence>
<dbReference type="PANTHER" id="PTHR13170">
    <property type="entry name" value="O-GLCNACASE"/>
    <property type="match status" value="1"/>
</dbReference>
<dbReference type="GO" id="GO:0009100">
    <property type="term" value="P:glycoprotein metabolic process"/>
    <property type="evidence" value="ECO:0007669"/>
    <property type="project" value="TreeGrafter"/>
</dbReference>
<dbReference type="InterPro" id="IPR017853">
    <property type="entry name" value="GH"/>
</dbReference>
<dbReference type="InterPro" id="IPR011496">
    <property type="entry name" value="O-GlcNAcase_cat"/>
</dbReference>
<evidence type="ECO:0000313" key="10">
    <source>
        <dbReference type="Proteomes" id="UP000031036"/>
    </source>
</evidence>
<dbReference type="InterPro" id="IPR051822">
    <property type="entry name" value="Glycosyl_Hydrolase_84"/>
</dbReference>
<reference evidence="9 10" key="1">
    <citation type="submission" date="2014-11" db="EMBL/GenBank/DDBJ databases">
        <title>Genetic blueprint of the zoonotic pathogen Toxocara canis.</title>
        <authorList>
            <person name="Zhu X.-Q."/>
            <person name="Korhonen P.K."/>
            <person name="Cai H."/>
            <person name="Young N.D."/>
            <person name="Nejsum P."/>
            <person name="von Samson-Himmelstjerna G."/>
            <person name="Boag P.R."/>
            <person name="Tan P."/>
            <person name="Li Q."/>
            <person name="Min J."/>
            <person name="Yang Y."/>
            <person name="Wang X."/>
            <person name="Fang X."/>
            <person name="Hall R.S."/>
            <person name="Hofmann A."/>
            <person name="Sternberg P.W."/>
            <person name="Jex A.R."/>
            <person name="Gasser R.B."/>
        </authorList>
    </citation>
    <scope>NUCLEOTIDE SEQUENCE [LARGE SCALE GENOMIC DNA]</scope>
    <source>
        <strain evidence="9">PN_DK_2014</strain>
    </source>
</reference>
<dbReference type="Gene3D" id="1.20.58.240">
    <property type="entry name" value="STAT, domain 1"/>
    <property type="match status" value="1"/>
</dbReference>
<dbReference type="AlphaFoldDB" id="A0A0B2UXD8"/>
<comment type="caution">
    <text evidence="9">The sequence shown here is derived from an EMBL/GenBank/DDBJ whole genome shotgun (WGS) entry which is preliminary data.</text>
</comment>
<dbReference type="FunFam" id="3.20.20.80:FF:000009">
    <property type="entry name" value="O-GlcNAcase BT_4395"/>
    <property type="match status" value="1"/>
</dbReference>
<keyword evidence="10" id="KW-1185">Reference proteome</keyword>
<dbReference type="OMA" id="ICTRTYL"/>
<dbReference type="Gene3D" id="3.20.20.80">
    <property type="entry name" value="Glycosidases"/>
    <property type="match status" value="1"/>
</dbReference>
<name>A0A0B2UXD8_TOXCA</name>
<evidence type="ECO:0000256" key="5">
    <source>
        <dbReference type="ARBA" id="ARBA00052136"/>
    </source>
</evidence>
<dbReference type="Gene3D" id="3.40.630.30">
    <property type="match status" value="1"/>
</dbReference>
<evidence type="ECO:0000256" key="7">
    <source>
        <dbReference type="ARBA" id="ARBA00076634"/>
    </source>
</evidence>
<evidence type="ECO:0000256" key="4">
    <source>
        <dbReference type="ARBA" id="ARBA00050933"/>
    </source>
</evidence>
<keyword evidence="1" id="KW-0378">Hydrolase</keyword>
<dbReference type="GO" id="GO:0016231">
    <property type="term" value="F:beta-N-acetylglucosaminidase activity"/>
    <property type="evidence" value="ECO:0007669"/>
    <property type="project" value="TreeGrafter"/>
</dbReference>
<dbReference type="EMBL" id="JPKZ01002970">
    <property type="protein sequence ID" value="KHN74113.1"/>
    <property type="molecule type" value="Genomic_DNA"/>
</dbReference>
<gene>
    <name evidence="9" type="primary">Mgea5</name>
    <name evidence="9" type="ORF">Tcan_05228</name>
</gene>
<dbReference type="OrthoDB" id="9975416at2759"/>
<evidence type="ECO:0000256" key="2">
    <source>
        <dbReference type="ARBA" id="ARBA00023295"/>
    </source>
</evidence>
<dbReference type="Proteomes" id="UP000031036">
    <property type="component" value="Unassembled WGS sequence"/>
</dbReference>
<comment type="catalytic activity">
    <reaction evidence="5">
        <text>3-O-(N-acetyl-beta-D-glucosaminyl)-L-threonyl-[protein] + H2O = L-threonyl-[protein] + N-acetyl-D-glucosamine</text>
        <dbReference type="Rhea" id="RHEA:48892"/>
        <dbReference type="Rhea" id="RHEA-COMP:11060"/>
        <dbReference type="Rhea" id="RHEA-COMP:12252"/>
        <dbReference type="ChEBI" id="CHEBI:15377"/>
        <dbReference type="ChEBI" id="CHEBI:30013"/>
        <dbReference type="ChEBI" id="CHEBI:90840"/>
        <dbReference type="ChEBI" id="CHEBI:506227"/>
        <dbReference type="EC" id="3.2.1.169"/>
    </reaction>
</comment>
<evidence type="ECO:0000256" key="6">
    <source>
        <dbReference type="ARBA" id="ARBA00066938"/>
    </source>
</evidence>
<evidence type="ECO:0000256" key="3">
    <source>
        <dbReference type="ARBA" id="ARBA00030512"/>
    </source>
</evidence>
<dbReference type="STRING" id="6265.A0A0B2UXD8"/>
<dbReference type="Pfam" id="PF07555">
    <property type="entry name" value="NAGidase"/>
    <property type="match status" value="1"/>
</dbReference>
<dbReference type="EC" id="3.2.1.169" evidence="6"/>
<comment type="catalytic activity">
    <reaction evidence="4">
        <text>3-O-(N-acetyl-beta-D-glucosaminyl)-L-seryl-[protein] + H2O = N-acetyl-D-glucosamine + L-seryl-[protein]</text>
        <dbReference type="Rhea" id="RHEA:48876"/>
        <dbReference type="Rhea" id="RHEA-COMP:9863"/>
        <dbReference type="Rhea" id="RHEA-COMP:12251"/>
        <dbReference type="ChEBI" id="CHEBI:15377"/>
        <dbReference type="ChEBI" id="CHEBI:29999"/>
        <dbReference type="ChEBI" id="CHEBI:90838"/>
        <dbReference type="ChEBI" id="CHEBI:506227"/>
        <dbReference type="EC" id="3.2.1.169"/>
    </reaction>
</comment>
<feature type="domain" description="GH84" evidence="8">
    <location>
        <begin position="23"/>
        <end position="298"/>
    </location>
</feature>
<evidence type="ECO:0000256" key="1">
    <source>
        <dbReference type="ARBA" id="ARBA00022801"/>
    </source>
</evidence>
<dbReference type="SUPFAM" id="SSF51445">
    <property type="entry name" value="(Trans)glycosidases"/>
    <property type="match status" value="1"/>
</dbReference>
<organism evidence="9 10">
    <name type="scientific">Toxocara canis</name>
    <name type="common">Canine roundworm</name>
    <dbReference type="NCBI Taxonomy" id="6265"/>
    <lineage>
        <taxon>Eukaryota</taxon>
        <taxon>Metazoa</taxon>
        <taxon>Ecdysozoa</taxon>
        <taxon>Nematoda</taxon>
        <taxon>Chromadorea</taxon>
        <taxon>Rhabditida</taxon>
        <taxon>Spirurina</taxon>
        <taxon>Ascaridomorpha</taxon>
        <taxon>Ascaridoidea</taxon>
        <taxon>Toxocaridae</taxon>
        <taxon>Toxocara</taxon>
    </lineage>
</organism>
<dbReference type="GO" id="GO:0102571">
    <property type="term" value="F:[protein]-3-O-(N-acetyl-D-glucosaminyl)-L-serine/L-threonine O-N-acetyl-alpha-D-glucosaminase activity"/>
    <property type="evidence" value="ECO:0007669"/>
    <property type="project" value="UniProtKB-EC"/>
</dbReference>
<proteinExistence type="predicted"/>
<accession>A0A0B2UXD8</accession>
<sequence>MHSEWASTQPTTTDSERPLEREFICGVVEGFYGRPWTADQRRDLFSRMRRLGMNTYLYAPKDDLKHRAEWRLLYTSDEIELLHSLITAAKLQGITFVYALSPGIDIIYSSEKELKAIQDKLVQVRMLGCNAFALLFDDIEPAMSEQDKKKFASFVLAQLTLANTVYEYLKCPQFYFCPTEYCESRATPSLEESDYLLQLGRKLLSDIHILWTGPRVVSRYITVEHVRRVAQVLKRKPLIWDNLHANDYDPKRIFLGPFAGRSVQLKEEVAGILLNPNCRYEANFVPFHTMAEWNSCHADAEVEEDAESDAILEAGDVVPVATRIVANASPRRLYHPLKALHEGLRKWIDHFSEGASPTVPPISQMETQVVGNVTERCAASASVPPPVIRTCEGNELLPSSDIPSPLYTSRPIGSATTVTVQTFPIGEAVVGVTEAHSLVPQTVNSLTVEYSEPMELVSLVKEESKVSVEMTDVSRTGAQELLEVSSDVSMESSILSETDPSASIEMEQVATLVDMFYLPFEHGRRGVEMLQEFSWLHENSFVVRKKRTNENNIEDEKVQALVSDEWRRRSEQFMKSLRNITKLYQLIVDLPNKSVVQELFQYVYDAQGVTSVLEALVLWMAEGELNVSPAECDSWWSNGIADVEPWALGGGLLSDLQKMLFTSPFIADLLLMKCAIPLSLSCYNIRPYKDEDEKELRTFYNASEDRFTTEIGLLNDTKEERFFDRTMGAFVSLATPRTAFVAVENVGATSKRIIAIVSAALNAKTFAEKTSWTLCLKNDGCVCEFGDSSNGICSGRECGRHLKANHRYRFCSTQRENFCRKGERHFHRPLCP</sequence>
<keyword evidence="2" id="KW-0326">Glycosidase</keyword>
<dbReference type="PANTHER" id="PTHR13170:SF16">
    <property type="entry name" value="PROTEIN O-GLCNACASE"/>
    <property type="match status" value="1"/>
</dbReference>
<protein>
    <recommendedName>
        <fullName evidence="6">protein O-GlcNAcase</fullName>
        <ecNumber evidence="6">3.2.1.169</ecNumber>
    </recommendedName>
    <alternativeName>
        <fullName evidence="3">Beta-N-acetylhexosaminidase</fullName>
    </alternativeName>
    <alternativeName>
        <fullName evidence="7">Beta-hexosaminidase</fullName>
    </alternativeName>
</protein>